<gene>
    <name evidence="2" type="ORF">GCM10007167_25070</name>
</gene>
<dbReference type="RefSeq" id="WP_146475368.1">
    <property type="nucleotide sequence ID" value="NZ_BNCF01000017.1"/>
</dbReference>
<dbReference type="CDD" id="cd06588">
    <property type="entry name" value="PhnB_like"/>
    <property type="match status" value="1"/>
</dbReference>
<dbReference type="PANTHER" id="PTHR33990">
    <property type="entry name" value="PROTEIN YJDN-RELATED"/>
    <property type="match status" value="1"/>
</dbReference>
<keyword evidence="3" id="KW-1185">Reference proteome</keyword>
<evidence type="ECO:0000259" key="1">
    <source>
        <dbReference type="Pfam" id="PF00903"/>
    </source>
</evidence>
<reference evidence="2" key="2">
    <citation type="submission" date="2020-09" db="EMBL/GenBank/DDBJ databases">
        <authorList>
            <person name="Sun Q."/>
            <person name="Kim S."/>
        </authorList>
    </citation>
    <scope>NUCLEOTIDE SEQUENCE</scope>
    <source>
        <strain evidence="2">KCTC 32020</strain>
    </source>
</reference>
<dbReference type="InterPro" id="IPR029068">
    <property type="entry name" value="Glyas_Bleomycin-R_OHBP_Dase"/>
</dbReference>
<dbReference type="Gene3D" id="3.10.180.10">
    <property type="entry name" value="2,3-Dihydroxybiphenyl 1,2-Dioxygenase, domain 1"/>
    <property type="match status" value="1"/>
</dbReference>
<protein>
    <submittedName>
        <fullName evidence="2">VOC family protein</fullName>
    </submittedName>
</protein>
<evidence type="ECO:0000313" key="3">
    <source>
        <dbReference type="Proteomes" id="UP000636453"/>
    </source>
</evidence>
<dbReference type="InterPro" id="IPR004360">
    <property type="entry name" value="Glyas_Fos-R_dOase_dom"/>
</dbReference>
<dbReference type="EMBL" id="BNCF01000017">
    <property type="protein sequence ID" value="GHE42191.1"/>
    <property type="molecule type" value="Genomic_DNA"/>
</dbReference>
<dbReference type="SUPFAM" id="SSF54593">
    <property type="entry name" value="Glyoxalase/Bleomycin resistance protein/Dihydroxybiphenyl dioxygenase"/>
    <property type="match status" value="1"/>
</dbReference>
<proteinExistence type="predicted"/>
<dbReference type="OrthoDB" id="9795306at2"/>
<dbReference type="Proteomes" id="UP000636453">
    <property type="component" value="Unassembled WGS sequence"/>
</dbReference>
<accession>A0A919DG22</accession>
<dbReference type="InterPro" id="IPR028973">
    <property type="entry name" value="PhnB-like"/>
</dbReference>
<dbReference type="AlphaFoldDB" id="A0A919DG22"/>
<feature type="domain" description="Glyoxalase/fosfomycin resistance/dioxygenase" evidence="1">
    <location>
        <begin position="10"/>
        <end position="128"/>
    </location>
</feature>
<reference evidence="2" key="1">
    <citation type="journal article" date="2014" name="Int. J. Syst. Evol. Microbiol.">
        <title>Complete genome sequence of Corynebacterium casei LMG S-19264T (=DSM 44701T), isolated from a smear-ripened cheese.</title>
        <authorList>
            <consortium name="US DOE Joint Genome Institute (JGI-PGF)"/>
            <person name="Walter F."/>
            <person name="Albersmeier A."/>
            <person name="Kalinowski J."/>
            <person name="Ruckert C."/>
        </authorList>
    </citation>
    <scope>NUCLEOTIDE SEQUENCE</scope>
    <source>
        <strain evidence="2">KCTC 32020</strain>
    </source>
</reference>
<comment type="caution">
    <text evidence="2">The sequence shown here is derived from an EMBL/GenBank/DDBJ whole genome shotgun (WGS) entry which is preliminary data.</text>
</comment>
<sequence>MDACPYLNFDGRCREAFAFYAEVLGGRIDFLQTFGESPGCDGMAMPRDAVIHASLSADAVRLMGSDCPKERFRPMQGLYVALQIDDPDRARRVFEALMDGGRVEMPFAPTFWSAGFGCGTDRFGTPWMVNCTRAP</sequence>
<dbReference type="PANTHER" id="PTHR33990:SF1">
    <property type="entry name" value="PROTEIN YJDN"/>
    <property type="match status" value="1"/>
</dbReference>
<dbReference type="Pfam" id="PF00903">
    <property type="entry name" value="Glyoxalase"/>
    <property type="match status" value="1"/>
</dbReference>
<name>A0A919DG22_9GAMM</name>
<organism evidence="2 3">
    <name type="scientific">Vulcaniibacterium thermophilum</name>
    <dbReference type="NCBI Taxonomy" id="1169913"/>
    <lineage>
        <taxon>Bacteria</taxon>
        <taxon>Pseudomonadati</taxon>
        <taxon>Pseudomonadota</taxon>
        <taxon>Gammaproteobacteria</taxon>
        <taxon>Lysobacterales</taxon>
        <taxon>Lysobacteraceae</taxon>
        <taxon>Vulcaniibacterium</taxon>
    </lineage>
</organism>
<evidence type="ECO:0000313" key="2">
    <source>
        <dbReference type="EMBL" id="GHE42191.1"/>
    </source>
</evidence>